<organism evidence="1 2">
    <name type="scientific">Caenorhabditis nigoni</name>
    <dbReference type="NCBI Taxonomy" id="1611254"/>
    <lineage>
        <taxon>Eukaryota</taxon>
        <taxon>Metazoa</taxon>
        <taxon>Ecdysozoa</taxon>
        <taxon>Nematoda</taxon>
        <taxon>Chromadorea</taxon>
        <taxon>Rhabditida</taxon>
        <taxon>Rhabditina</taxon>
        <taxon>Rhabditomorpha</taxon>
        <taxon>Rhabditoidea</taxon>
        <taxon>Rhabditidae</taxon>
        <taxon>Peloderinae</taxon>
        <taxon>Caenorhabditis</taxon>
    </lineage>
</organism>
<dbReference type="EMBL" id="PDUG01000001">
    <property type="protein sequence ID" value="PIC51713.1"/>
    <property type="molecule type" value="Genomic_DNA"/>
</dbReference>
<reference evidence="2" key="1">
    <citation type="submission" date="2017-10" db="EMBL/GenBank/DDBJ databases">
        <title>Rapid genome shrinkage in a self-fertile nematode reveals novel sperm competition proteins.</title>
        <authorList>
            <person name="Yin D."/>
            <person name="Schwarz E.M."/>
            <person name="Thomas C.G."/>
            <person name="Felde R.L."/>
            <person name="Korf I.F."/>
            <person name="Cutter A.D."/>
            <person name="Schartner C.M."/>
            <person name="Ralston E.J."/>
            <person name="Meyer B.J."/>
            <person name="Haag E.S."/>
        </authorList>
    </citation>
    <scope>NUCLEOTIDE SEQUENCE [LARGE SCALE GENOMIC DNA]</scope>
    <source>
        <strain evidence="2">JU1422</strain>
    </source>
</reference>
<dbReference type="OrthoDB" id="5872323at2759"/>
<evidence type="ECO:0000313" key="1">
    <source>
        <dbReference type="EMBL" id="PIC51713.1"/>
    </source>
</evidence>
<sequence length="103" mass="12125">MTFLSTFLISSVFIEKSEKSSSNIDLKNLGKYSNQCFGDFRQKCISSGFVVEIPGNYIKYLPKYYSLVLRIKLFLLKFRRKITVHSVQSYNLGKFKNFQFFFC</sequence>
<evidence type="ECO:0000313" key="2">
    <source>
        <dbReference type="Proteomes" id="UP000230233"/>
    </source>
</evidence>
<name>A0A2G5VIY7_9PELO</name>
<proteinExistence type="predicted"/>
<protein>
    <submittedName>
        <fullName evidence="1">Uncharacterized protein</fullName>
    </submittedName>
</protein>
<dbReference type="Proteomes" id="UP000230233">
    <property type="component" value="Chromosome I"/>
</dbReference>
<accession>A0A2G5VIY7</accession>
<gene>
    <name evidence="1" type="primary">Cnig_chr_I.g2117</name>
    <name evidence="1" type="ORF">B9Z55_002117</name>
</gene>
<comment type="caution">
    <text evidence="1">The sequence shown here is derived from an EMBL/GenBank/DDBJ whole genome shotgun (WGS) entry which is preliminary data.</text>
</comment>
<dbReference type="AlphaFoldDB" id="A0A2G5VIY7"/>
<keyword evidence="2" id="KW-1185">Reference proteome</keyword>